<reference evidence="4" key="1">
    <citation type="submission" date="2022-12" db="EMBL/GenBank/DDBJ databases">
        <title>Chromosome-level genome assembly of the bean flower thrips Megalurothrips usitatus.</title>
        <authorList>
            <person name="Ma L."/>
            <person name="Liu Q."/>
            <person name="Li H."/>
            <person name="Cai W."/>
        </authorList>
    </citation>
    <scope>NUCLEOTIDE SEQUENCE</scope>
    <source>
        <strain evidence="4">Cailab_2022a</strain>
    </source>
</reference>
<dbReference type="GO" id="GO:0008466">
    <property type="term" value="F:glycogenin glucosyltransferase activity"/>
    <property type="evidence" value="ECO:0007669"/>
    <property type="project" value="UniProtKB-EC"/>
</dbReference>
<dbReference type="Pfam" id="PF01501">
    <property type="entry name" value="Glyco_transf_8"/>
    <property type="match status" value="1"/>
</dbReference>
<dbReference type="EMBL" id="JAPTSV010000014">
    <property type="protein sequence ID" value="KAJ1520644.1"/>
    <property type="molecule type" value="Genomic_DNA"/>
</dbReference>
<dbReference type="AlphaFoldDB" id="A0AAV7X402"/>
<gene>
    <name evidence="4" type="ORF">ONE63_003751</name>
</gene>
<protein>
    <recommendedName>
        <fullName evidence="2">glycogenin glucosyltransferase</fullName>
        <ecNumber evidence="2">2.4.1.186</ecNumber>
    </recommendedName>
</protein>
<dbReference type="SUPFAM" id="SSF53448">
    <property type="entry name" value="Nucleotide-diphospho-sugar transferases"/>
    <property type="match status" value="1"/>
</dbReference>
<feature type="compositionally biased region" description="Basic and acidic residues" evidence="3">
    <location>
        <begin position="406"/>
        <end position="422"/>
    </location>
</feature>
<name>A0AAV7X402_9NEOP</name>
<evidence type="ECO:0000256" key="1">
    <source>
        <dbReference type="ARBA" id="ARBA00038162"/>
    </source>
</evidence>
<dbReference type="FunFam" id="3.90.550.10:FF:000085">
    <property type="entry name" value="Glycogenin, isoform B"/>
    <property type="match status" value="1"/>
</dbReference>
<evidence type="ECO:0000313" key="5">
    <source>
        <dbReference type="Proteomes" id="UP001075354"/>
    </source>
</evidence>
<feature type="region of interest" description="Disordered" evidence="3">
    <location>
        <begin position="393"/>
        <end position="452"/>
    </location>
</feature>
<feature type="compositionally biased region" description="Basic and acidic residues" evidence="3">
    <location>
        <begin position="431"/>
        <end position="442"/>
    </location>
</feature>
<evidence type="ECO:0000313" key="4">
    <source>
        <dbReference type="EMBL" id="KAJ1520644.1"/>
    </source>
</evidence>
<organism evidence="4 5">
    <name type="scientific">Megalurothrips usitatus</name>
    <name type="common">bean blossom thrips</name>
    <dbReference type="NCBI Taxonomy" id="439358"/>
    <lineage>
        <taxon>Eukaryota</taxon>
        <taxon>Metazoa</taxon>
        <taxon>Ecdysozoa</taxon>
        <taxon>Arthropoda</taxon>
        <taxon>Hexapoda</taxon>
        <taxon>Insecta</taxon>
        <taxon>Pterygota</taxon>
        <taxon>Neoptera</taxon>
        <taxon>Paraneoptera</taxon>
        <taxon>Thysanoptera</taxon>
        <taxon>Terebrantia</taxon>
        <taxon>Thripoidea</taxon>
        <taxon>Thripidae</taxon>
        <taxon>Megalurothrips</taxon>
    </lineage>
</organism>
<dbReference type="EC" id="2.4.1.186" evidence="2"/>
<evidence type="ECO:0000256" key="2">
    <source>
        <dbReference type="ARBA" id="ARBA00038934"/>
    </source>
</evidence>
<comment type="similarity">
    <text evidence="1">Belongs to the glycosyltransferase 8 family. Glycogenin subfamily.</text>
</comment>
<accession>A0AAV7X402</accession>
<feature type="region of interest" description="Disordered" evidence="3">
    <location>
        <begin position="508"/>
        <end position="573"/>
    </location>
</feature>
<feature type="compositionally biased region" description="Low complexity" evidence="3">
    <location>
        <begin position="528"/>
        <end position="538"/>
    </location>
</feature>
<sequence>MGGFAWVTLATNDSYSLGALVLAHSLRRVNTVHQLAVLVTPGVTPSMREKLGAVFDSVTEVNVLDSRDAANLALLARPDLGITFTKLHCWRLTQYDKCCFLDADTLVVQNCDELSEREEFSAAPDVGWPDCFNSGVFVFKPSQDTFKSLMEFALQFGSFDGGDQGLLNLYFKDWAHKDISKHLPFIYNMCSTACYSYLPAFKQFGTQVKIVHFIGASKPWICYLDSESGVVQAPGEFGHVQNLLQYWWDVFCQDVHSNLSPAMHVDYSFFQSPHSHPDHHEPGPVLPSHTQPKAMFVDPWESYVQRLQQEMQLQKQKEDWLEILNNDQRQRGCEEAQSGQFHQTMDYSENRNVSVPHAFHYHEGSHENSSNESHHHQSDYVGNQYHQSDYVETRHHQSDNSSGHWSGKDHECVERPPEDHSHASSSHTPSHNHDSVCEDHRSQGQADSNDSAGLAGALANLTLGAPRSAEQTALEDQWRRQSWEQGHIDYMGRDSFDNIWSRVLKSPQPSPEALKVEPTPPGTPPVGAPAAASAATEPLDPNAPVPPKRKGSGGAGAAAKGSTSNSGYSCSLG</sequence>
<dbReference type="InterPro" id="IPR002495">
    <property type="entry name" value="Glyco_trans_8"/>
</dbReference>
<comment type="caution">
    <text evidence="4">The sequence shown here is derived from an EMBL/GenBank/DDBJ whole genome shotgun (WGS) entry which is preliminary data.</text>
</comment>
<dbReference type="Gene3D" id="3.90.550.10">
    <property type="entry name" value="Spore Coat Polysaccharide Biosynthesis Protein SpsA, Chain A"/>
    <property type="match status" value="1"/>
</dbReference>
<keyword evidence="5" id="KW-1185">Reference proteome</keyword>
<proteinExistence type="inferred from homology"/>
<feature type="compositionally biased region" description="Pro residues" evidence="3">
    <location>
        <begin position="518"/>
        <end position="527"/>
    </location>
</feature>
<dbReference type="InterPro" id="IPR029044">
    <property type="entry name" value="Nucleotide-diphossugar_trans"/>
</dbReference>
<feature type="compositionally biased region" description="Low complexity" evidence="3">
    <location>
        <begin position="557"/>
        <end position="567"/>
    </location>
</feature>
<evidence type="ECO:0000256" key="3">
    <source>
        <dbReference type="SAM" id="MobiDB-lite"/>
    </source>
</evidence>
<dbReference type="Proteomes" id="UP001075354">
    <property type="component" value="Chromosome 14"/>
</dbReference>
<dbReference type="GO" id="GO:0005978">
    <property type="term" value="P:glycogen biosynthetic process"/>
    <property type="evidence" value="ECO:0007669"/>
    <property type="project" value="UniProtKB-ARBA"/>
</dbReference>
<dbReference type="InterPro" id="IPR050587">
    <property type="entry name" value="GNT1/Glycosyltrans_8"/>
</dbReference>
<dbReference type="PANTHER" id="PTHR11183">
    <property type="entry name" value="GLYCOGENIN SUBFAMILY MEMBER"/>
    <property type="match status" value="1"/>
</dbReference>
<dbReference type="CDD" id="cd02537">
    <property type="entry name" value="GT8_Glycogenin"/>
    <property type="match status" value="1"/>
</dbReference>